<dbReference type="AlphaFoldDB" id="A0A1D1ZJT9"/>
<dbReference type="EMBL" id="GDJX01000865">
    <property type="protein sequence ID" value="JAT67071.1"/>
    <property type="molecule type" value="Transcribed_RNA"/>
</dbReference>
<proteinExistence type="predicted"/>
<dbReference type="GO" id="GO:0005524">
    <property type="term" value="F:ATP binding"/>
    <property type="evidence" value="ECO:0007669"/>
    <property type="project" value="UniProtKB-KW"/>
</dbReference>
<accession>A0A1D1ZJT9</accession>
<keyword evidence="1" id="KW-0547">Nucleotide-binding</keyword>
<evidence type="ECO:0000313" key="1">
    <source>
        <dbReference type="EMBL" id="JAT67071.1"/>
    </source>
</evidence>
<name>A0A1D1ZJT9_9ARAE</name>
<gene>
    <name evidence="1" type="primary">LJ_1704_1</name>
    <name evidence="1" type="ORF">g.29403</name>
</gene>
<sequence length="245" mass="27021">MGNAVAIGRSSGRRSSLVLQCSRGLLSSCSTTFTDESSSFVANPRLYSRQLLAYSYSSTAARRSCSSAAQPSTAEVASAVGEGAAAATRCPPSASLSKPPRKYARDRNSIEIKEQSSRTMVGGAQMVPVTQFVEVMEKAMGNALAKLESGIAEALVDKLTQKEAMEKFGRGMEELKNKFGEMDTKLEELTLLAGNPFMDSADLEKSVEYCRARKEAYKRRIEGRRMWQKRLEAYFKRKPRVCKRI</sequence>
<keyword evidence="1" id="KW-0067">ATP-binding</keyword>
<protein>
    <submittedName>
        <fullName evidence="1">Putative ABC transporter ATP-binding protein LJ_1704</fullName>
    </submittedName>
</protein>
<reference evidence="1" key="1">
    <citation type="submission" date="2015-07" db="EMBL/GenBank/DDBJ databases">
        <title>Transcriptome Assembly of Anthurium amnicola.</title>
        <authorList>
            <person name="Suzuki J."/>
        </authorList>
    </citation>
    <scope>NUCLEOTIDE SEQUENCE</scope>
</reference>
<organism evidence="1">
    <name type="scientific">Anthurium amnicola</name>
    <dbReference type="NCBI Taxonomy" id="1678845"/>
    <lineage>
        <taxon>Eukaryota</taxon>
        <taxon>Viridiplantae</taxon>
        <taxon>Streptophyta</taxon>
        <taxon>Embryophyta</taxon>
        <taxon>Tracheophyta</taxon>
        <taxon>Spermatophyta</taxon>
        <taxon>Magnoliopsida</taxon>
        <taxon>Liliopsida</taxon>
        <taxon>Araceae</taxon>
        <taxon>Pothoideae</taxon>
        <taxon>Potheae</taxon>
        <taxon>Anthurium</taxon>
    </lineage>
</organism>